<dbReference type="AlphaFoldDB" id="A0AAW9NNY4"/>
<dbReference type="Pfam" id="PF12685">
    <property type="entry name" value="SpoIIIAH"/>
    <property type="match status" value="1"/>
</dbReference>
<name>A0AAW9NNY4_9BACL</name>
<dbReference type="InterPro" id="IPR024232">
    <property type="entry name" value="SpoIIIAH"/>
</dbReference>
<feature type="transmembrane region" description="Helical" evidence="1">
    <location>
        <begin position="7"/>
        <end position="26"/>
    </location>
</feature>
<gene>
    <name evidence="2" type="ORF">P9B03_19030</name>
</gene>
<dbReference type="Gene3D" id="1.10.287.4300">
    <property type="entry name" value="Stage III sporulation protein AH-like"/>
    <property type="match status" value="1"/>
</dbReference>
<evidence type="ECO:0000313" key="3">
    <source>
        <dbReference type="Proteomes" id="UP001344888"/>
    </source>
</evidence>
<evidence type="ECO:0000313" key="2">
    <source>
        <dbReference type="EMBL" id="MEC1180559.1"/>
    </source>
</evidence>
<reference evidence="2 3" key="1">
    <citation type="submission" date="2023-03" db="EMBL/GenBank/DDBJ databases">
        <title>Bacillus Genome Sequencing.</title>
        <authorList>
            <person name="Dunlap C."/>
        </authorList>
    </citation>
    <scope>NUCLEOTIDE SEQUENCE [LARGE SCALE GENOMIC DNA]</scope>
    <source>
        <strain evidence="2 3">B-59205</strain>
    </source>
</reference>
<dbReference type="EMBL" id="JARSFG010000035">
    <property type="protein sequence ID" value="MEC1180559.1"/>
    <property type="molecule type" value="Genomic_DNA"/>
</dbReference>
<organism evidence="2 3">
    <name type="scientific">Metasolibacillus meyeri</name>
    <dbReference type="NCBI Taxonomy" id="1071052"/>
    <lineage>
        <taxon>Bacteria</taxon>
        <taxon>Bacillati</taxon>
        <taxon>Bacillota</taxon>
        <taxon>Bacilli</taxon>
        <taxon>Bacillales</taxon>
        <taxon>Caryophanaceae</taxon>
        <taxon>Metasolibacillus</taxon>
    </lineage>
</organism>
<protein>
    <submittedName>
        <fullName evidence="2">SpoIIIAH-like family protein</fullName>
    </submittedName>
</protein>
<keyword evidence="1" id="KW-0472">Membrane</keyword>
<keyword evidence="1" id="KW-1133">Transmembrane helix</keyword>
<keyword evidence="3" id="KW-1185">Reference proteome</keyword>
<sequence>MKVKRRTVWFLTLFSLVAVISVYYVFENDRNINLMAIFSDDTLQETTLTGLPEETRAVQSESYLFEQMRMEVEHERSQLREQYTQKIASDQYSAEEKNEAYNEMNALIKRNSSEAMLEMLIKSLGYSDAFVRIEGEKVAVTVMSDEMSKEEANEIIYVVMSEQGEGVQVTVNVQSNYY</sequence>
<evidence type="ECO:0000256" key="1">
    <source>
        <dbReference type="SAM" id="Phobius"/>
    </source>
</evidence>
<dbReference type="Proteomes" id="UP001344888">
    <property type="component" value="Unassembled WGS sequence"/>
</dbReference>
<accession>A0AAW9NNY4</accession>
<proteinExistence type="predicted"/>
<dbReference type="RefSeq" id="WP_107841835.1">
    <property type="nucleotide sequence ID" value="NZ_JARSFG010000035.1"/>
</dbReference>
<keyword evidence="1" id="KW-0812">Transmembrane</keyword>
<comment type="caution">
    <text evidence="2">The sequence shown here is derived from an EMBL/GenBank/DDBJ whole genome shotgun (WGS) entry which is preliminary data.</text>
</comment>
<dbReference type="InterPro" id="IPR038503">
    <property type="entry name" value="SpoIIIAH_sf"/>
</dbReference>